<gene>
    <name evidence="3" type="ORF">ENUP19_0106G0018</name>
</gene>
<evidence type="ECO:0000313" key="3">
    <source>
        <dbReference type="EMBL" id="GAB1222389.1"/>
    </source>
</evidence>
<keyword evidence="1" id="KW-0175">Coiled coil</keyword>
<name>A0ABQ0DHS1_9EUKA</name>
<dbReference type="Proteomes" id="UP001628156">
    <property type="component" value="Unassembled WGS sequence"/>
</dbReference>
<accession>A0ABQ0DHS1</accession>
<protein>
    <recommendedName>
        <fullName evidence="2">Ubiquitin-like domain-containing protein</fullName>
    </recommendedName>
</protein>
<dbReference type="InterPro" id="IPR000626">
    <property type="entry name" value="Ubiquitin-like_dom"/>
</dbReference>
<dbReference type="Gene3D" id="3.10.20.90">
    <property type="entry name" value="Phosphatidylinositol 3-kinase Catalytic Subunit, Chain A, domain 1"/>
    <property type="match status" value="1"/>
</dbReference>
<evidence type="ECO:0000313" key="4">
    <source>
        <dbReference type="Proteomes" id="UP001628156"/>
    </source>
</evidence>
<feature type="coiled-coil region" evidence="1">
    <location>
        <begin position="47"/>
        <end position="74"/>
    </location>
</feature>
<dbReference type="EMBL" id="BAAFRS010000106">
    <property type="protein sequence ID" value="GAB1222389.1"/>
    <property type="molecule type" value="Genomic_DNA"/>
</dbReference>
<comment type="caution">
    <text evidence="3">The sequence shown here is derived from an EMBL/GenBank/DDBJ whole genome shotgun (WGS) entry which is preliminary data.</text>
</comment>
<dbReference type="PROSITE" id="PS50053">
    <property type="entry name" value="UBIQUITIN_2"/>
    <property type="match status" value="1"/>
</dbReference>
<evidence type="ECO:0000256" key="1">
    <source>
        <dbReference type="SAM" id="Coils"/>
    </source>
</evidence>
<sequence length="277" mass="32433">MLCCSNTFGMFPFVLFNNLGGMQHIEEQERETTEYENNHIIKVPENEKEFIEEYDNLIKEIDTQRQNNEECLAKERKYYEIIKRTTETHKLVVKKRENQNIETGKLKNQIIDTMINIKEKKLREVVTDEKTQSKMKETLSTNFEIMKKKLEGMKRLLYIGKQLEDQNTLLDCGITNELVIHLALRIRGGNPVILLCDNEKKKNEVVSMNIKFNEAMNVGATYPEIKTIEESDKIKEYECKGAYNSDGENNCRLTGDGKEVEYLFWEDVCLKESEFEG</sequence>
<reference evidence="3 4" key="1">
    <citation type="journal article" date="2019" name="PLoS Negl. Trop. Dis.">
        <title>Whole genome sequencing of Entamoeba nuttalli reveals mammalian host-related molecular signatures and a novel octapeptide-repeat surface protein.</title>
        <authorList>
            <person name="Tanaka M."/>
            <person name="Makiuchi T."/>
            <person name="Komiyama T."/>
            <person name="Shiina T."/>
            <person name="Osaki K."/>
            <person name="Tachibana H."/>
        </authorList>
    </citation>
    <scope>NUCLEOTIDE SEQUENCE [LARGE SCALE GENOMIC DNA]</scope>
    <source>
        <strain evidence="3 4">P19-061405</strain>
    </source>
</reference>
<evidence type="ECO:0000259" key="2">
    <source>
        <dbReference type="PROSITE" id="PS50053"/>
    </source>
</evidence>
<keyword evidence="4" id="KW-1185">Reference proteome</keyword>
<dbReference type="SUPFAM" id="SSF54236">
    <property type="entry name" value="Ubiquitin-like"/>
    <property type="match status" value="1"/>
</dbReference>
<dbReference type="InterPro" id="IPR029071">
    <property type="entry name" value="Ubiquitin-like_domsf"/>
</dbReference>
<proteinExistence type="predicted"/>
<dbReference type="Pfam" id="PF00240">
    <property type="entry name" value="ubiquitin"/>
    <property type="match status" value="1"/>
</dbReference>
<feature type="domain" description="Ubiquitin-like" evidence="2">
    <location>
        <begin position="113"/>
        <end position="189"/>
    </location>
</feature>
<organism evidence="3 4">
    <name type="scientific">Entamoeba nuttalli</name>
    <dbReference type="NCBI Taxonomy" id="412467"/>
    <lineage>
        <taxon>Eukaryota</taxon>
        <taxon>Amoebozoa</taxon>
        <taxon>Evosea</taxon>
        <taxon>Archamoebae</taxon>
        <taxon>Mastigamoebida</taxon>
        <taxon>Entamoebidae</taxon>
        <taxon>Entamoeba</taxon>
    </lineage>
</organism>